<evidence type="ECO:0000313" key="3">
    <source>
        <dbReference type="EMBL" id="GEL26452.1"/>
    </source>
</evidence>
<feature type="region of interest" description="Disordered" evidence="1">
    <location>
        <begin position="1"/>
        <end position="35"/>
    </location>
</feature>
<dbReference type="RefSeq" id="WP_147114474.1">
    <property type="nucleotide sequence ID" value="NZ_BJVJ01000091.1"/>
</dbReference>
<evidence type="ECO:0000313" key="4">
    <source>
        <dbReference type="Proteomes" id="UP000321685"/>
    </source>
</evidence>
<keyword evidence="2" id="KW-1133">Transmembrane helix</keyword>
<comment type="caution">
    <text evidence="3">The sequence shown here is derived from an EMBL/GenBank/DDBJ whole genome shotgun (WGS) entry which is preliminary data.</text>
</comment>
<organism evidence="3 4">
    <name type="scientific">Pseudonocardia sulfidoxydans NBRC 16205</name>
    <dbReference type="NCBI Taxonomy" id="1223511"/>
    <lineage>
        <taxon>Bacteria</taxon>
        <taxon>Bacillati</taxon>
        <taxon>Actinomycetota</taxon>
        <taxon>Actinomycetes</taxon>
        <taxon>Pseudonocardiales</taxon>
        <taxon>Pseudonocardiaceae</taxon>
        <taxon>Pseudonocardia</taxon>
    </lineage>
</organism>
<dbReference type="EMBL" id="BJVJ01000091">
    <property type="protein sequence ID" value="GEL26452.1"/>
    <property type="molecule type" value="Genomic_DNA"/>
</dbReference>
<accession>A0A511DNQ8</accession>
<feature type="compositionally biased region" description="Pro residues" evidence="1">
    <location>
        <begin position="18"/>
        <end position="27"/>
    </location>
</feature>
<evidence type="ECO:0000256" key="1">
    <source>
        <dbReference type="SAM" id="MobiDB-lite"/>
    </source>
</evidence>
<dbReference type="Proteomes" id="UP000321685">
    <property type="component" value="Unassembled WGS sequence"/>
</dbReference>
<keyword evidence="4" id="KW-1185">Reference proteome</keyword>
<keyword evidence="2" id="KW-0472">Membrane</keyword>
<dbReference type="OrthoDB" id="5188560at2"/>
<reference evidence="3 4" key="1">
    <citation type="submission" date="2019-07" db="EMBL/GenBank/DDBJ databases">
        <title>Whole genome shotgun sequence of Pseudonocardia sulfidoxydans NBRC 16205.</title>
        <authorList>
            <person name="Hosoyama A."/>
            <person name="Uohara A."/>
            <person name="Ohji S."/>
            <person name="Ichikawa N."/>
        </authorList>
    </citation>
    <scope>NUCLEOTIDE SEQUENCE [LARGE SCALE GENOMIC DNA]</scope>
    <source>
        <strain evidence="3 4">NBRC 16205</strain>
    </source>
</reference>
<evidence type="ECO:0000256" key="2">
    <source>
        <dbReference type="SAM" id="Phobius"/>
    </source>
</evidence>
<dbReference type="AlphaFoldDB" id="A0A511DNQ8"/>
<protein>
    <submittedName>
        <fullName evidence="3">Uncharacterized protein</fullName>
    </submittedName>
</protein>
<sequence>MNPNGAPFSPDEQTRPTPSSPFPPPTAPDSQPRRRGRGGLLLASLGALAMLLLIGLVAVILGLGKDPDPGASPAGPVIGEPGWDLAAETALATRPMPLLPEEAAQPHALSTREPDALITLPPPGGRNDVLADEFPPTPEGALAQLAELTRVGLQGADPQAYELAYNSIAAPGAPQVDSSVMHRTLMAFRQAGRLPKQGVVSSLSLTYTPLAGLIKGTTDGGRYAVVCVLGEAAIMANGTPITAGGGDCQAMRWNGQNWQIAPGAQAAQAPVAWPGTDEAFGAGYIPLRTS</sequence>
<gene>
    <name evidence="3" type="ORF">PSU4_54060</name>
</gene>
<name>A0A511DNQ8_9PSEU</name>
<feature type="transmembrane region" description="Helical" evidence="2">
    <location>
        <begin position="40"/>
        <end position="63"/>
    </location>
</feature>
<keyword evidence="2" id="KW-0812">Transmembrane</keyword>
<proteinExistence type="predicted"/>